<evidence type="ECO:0000256" key="1">
    <source>
        <dbReference type="SAM" id="SignalP"/>
    </source>
</evidence>
<dbReference type="STRING" id="1210086.GCA_001613105_03567"/>
<comment type="caution">
    <text evidence="2">The sequence shown here is derived from an EMBL/GenBank/DDBJ whole genome shotgun (WGS) entry which is preliminary data.</text>
</comment>
<protein>
    <recommendedName>
        <fullName evidence="4">Ig-like domain-containing protein</fullName>
    </recommendedName>
</protein>
<dbReference type="AlphaFoldDB" id="A0A370HZN7"/>
<dbReference type="EMBL" id="QQBC01000009">
    <property type="protein sequence ID" value="RDI63973.1"/>
    <property type="molecule type" value="Genomic_DNA"/>
</dbReference>
<sequence length="88" mass="9291">MKLLAGLPIGLMLAALAAPAAEAVPIIPNTDSDAGPHWICTAKSIDGQDLPQVEVPARLGANQARMRARPEWYGQADFDTIACVPKGR</sequence>
<reference evidence="2 3" key="1">
    <citation type="submission" date="2018-07" db="EMBL/GenBank/DDBJ databases">
        <title>Genomic Encyclopedia of Type Strains, Phase IV (KMG-IV): sequencing the most valuable type-strain genomes for metagenomic binning, comparative biology and taxonomic classification.</title>
        <authorList>
            <person name="Goeker M."/>
        </authorList>
    </citation>
    <scope>NUCLEOTIDE SEQUENCE [LARGE SCALE GENOMIC DNA]</scope>
    <source>
        <strain evidence="2 3">DSM 44290</strain>
    </source>
</reference>
<gene>
    <name evidence="2" type="ORF">DFR76_109313</name>
</gene>
<name>A0A370HZN7_9NOCA</name>
<organism evidence="2 3">
    <name type="scientific">Nocardia pseudobrasiliensis</name>
    <dbReference type="NCBI Taxonomy" id="45979"/>
    <lineage>
        <taxon>Bacteria</taxon>
        <taxon>Bacillati</taxon>
        <taxon>Actinomycetota</taxon>
        <taxon>Actinomycetes</taxon>
        <taxon>Mycobacteriales</taxon>
        <taxon>Nocardiaceae</taxon>
        <taxon>Nocardia</taxon>
    </lineage>
</organism>
<feature type="chain" id="PRO_5016720034" description="Ig-like domain-containing protein" evidence="1">
    <location>
        <begin position="21"/>
        <end position="88"/>
    </location>
</feature>
<keyword evidence="3" id="KW-1185">Reference proteome</keyword>
<proteinExistence type="predicted"/>
<evidence type="ECO:0000313" key="2">
    <source>
        <dbReference type="EMBL" id="RDI63973.1"/>
    </source>
</evidence>
<feature type="signal peptide" evidence="1">
    <location>
        <begin position="1"/>
        <end position="20"/>
    </location>
</feature>
<dbReference type="Proteomes" id="UP000254869">
    <property type="component" value="Unassembled WGS sequence"/>
</dbReference>
<evidence type="ECO:0008006" key="4">
    <source>
        <dbReference type="Google" id="ProtNLM"/>
    </source>
</evidence>
<keyword evidence="1" id="KW-0732">Signal</keyword>
<evidence type="ECO:0000313" key="3">
    <source>
        <dbReference type="Proteomes" id="UP000254869"/>
    </source>
</evidence>
<dbReference type="RefSeq" id="WP_067999019.1">
    <property type="nucleotide sequence ID" value="NZ_QQBC01000009.1"/>
</dbReference>
<accession>A0A370HZN7</accession>